<dbReference type="EMBL" id="CAUZLR010000001">
    <property type="protein sequence ID" value="CAK1224816.1"/>
    <property type="molecule type" value="Genomic_DNA"/>
</dbReference>
<evidence type="ECO:0000313" key="1">
    <source>
        <dbReference type="EMBL" id="CAK1224816.1"/>
    </source>
</evidence>
<comment type="caution">
    <text evidence="1">The sequence shown here is derived from an EMBL/GenBank/DDBJ whole genome shotgun (WGS) entry which is preliminary data.</text>
</comment>
<gene>
    <name evidence="1" type="ORF">R54839_PPFHFPJH_00141</name>
</gene>
<accession>A0ABM9MM05</accession>
<sequence>MADKKTVLPIIDKYTTNIFKNNKGEKYAVSYRKFDIWHVLEEKTGNETQMSSYQLIEFVKVFKLRKAKQ</sequence>
<protein>
    <submittedName>
        <fullName evidence="1">Uncharacterized protein</fullName>
    </submittedName>
</protein>
<name>A0ABM9MM05_9LACO</name>
<organism evidence="1 2">
    <name type="scientific">Fructobacillus fructosus</name>
    <dbReference type="NCBI Taxonomy" id="1631"/>
    <lineage>
        <taxon>Bacteria</taxon>
        <taxon>Bacillati</taxon>
        <taxon>Bacillota</taxon>
        <taxon>Bacilli</taxon>
        <taxon>Lactobacillales</taxon>
        <taxon>Lactobacillaceae</taxon>
        <taxon>Fructobacillus</taxon>
    </lineage>
</organism>
<dbReference type="RefSeq" id="WP_338345767.1">
    <property type="nucleotide sequence ID" value="NZ_CAUZLR010000001.1"/>
</dbReference>
<evidence type="ECO:0000313" key="2">
    <source>
        <dbReference type="Proteomes" id="UP001314261"/>
    </source>
</evidence>
<reference evidence="1 2" key="1">
    <citation type="submission" date="2023-10" db="EMBL/GenBank/DDBJ databases">
        <authorList>
            <person name="Botero Cardona J."/>
        </authorList>
    </citation>
    <scope>NUCLEOTIDE SEQUENCE [LARGE SCALE GENOMIC DNA]</scope>
    <source>
        <strain evidence="1 2">R-54839</strain>
    </source>
</reference>
<keyword evidence="2" id="KW-1185">Reference proteome</keyword>
<proteinExistence type="predicted"/>
<dbReference type="Proteomes" id="UP001314261">
    <property type="component" value="Unassembled WGS sequence"/>
</dbReference>